<protein>
    <submittedName>
        <fullName evidence="3">Uncharacterized protein</fullName>
    </submittedName>
</protein>
<keyword evidence="2" id="KW-0732">Signal</keyword>
<keyword evidence="1" id="KW-1133">Transmembrane helix</keyword>
<evidence type="ECO:0000256" key="2">
    <source>
        <dbReference type="SAM" id="SignalP"/>
    </source>
</evidence>
<feature type="transmembrane region" description="Helical" evidence="1">
    <location>
        <begin position="228"/>
        <end position="257"/>
    </location>
</feature>
<dbReference type="AlphaFoldDB" id="A0AAD7I2F6"/>
<feature type="signal peptide" evidence="2">
    <location>
        <begin position="1"/>
        <end position="23"/>
    </location>
</feature>
<comment type="caution">
    <text evidence="3">The sequence shown here is derived from an EMBL/GenBank/DDBJ whole genome shotgun (WGS) entry which is preliminary data.</text>
</comment>
<reference evidence="3" key="1">
    <citation type="submission" date="2023-03" db="EMBL/GenBank/DDBJ databases">
        <title>Massive genome expansion in bonnet fungi (Mycena s.s.) driven by repeated elements and novel gene families across ecological guilds.</title>
        <authorList>
            <consortium name="Lawrence Berkeley National Laboratory"/>
            <person name="Harder C.B."/>
            <person name="Miyauchi S."/>
            <person name="Viragh M."/>
            <person name="Kuo A."/>
            <person name="Thoen E."/>
            <person name="Andreopoulos B."/>
            <person name="Lu D."/>
            <person name="Skrede I."/>
            <person name="Drula E."/>
            <person name="Henrissat B."/>
            <person name="Morin E."/>
            <person name="Kohler A."/>
            <person name="Barry K."/>
            <person name="LaButti K."/>
            <person name="Morin E."/>
            <person name="Salamov A."/>
            <person name="Lipzen A."/>
            <person name="Mereny Z."/>
            <person name="Hegedus B."/>
            <person name="Baldrian P."/>
            <person name="Stursova M."/>
            <person name="Weitz H."/>
            <person name="Taylor A."/>
            <person name="Grigoriev I.V."/>
            <person name="Nagy L.G."/>
            <person name="Martin F."/>
            <person name="Kauserud H."/>
        </authorList>
    </citation>
    <scope>NUCLEOTIDE SEQUENCE</scope>
    <source>
        <strain evidence="3">CBHHK188m</strain>
    </source>
</reference>
<gene>
    <name evidence="3" type="ORF">DFH07DRAFT_134632</name>
</gene>
<keyword evidence="1" id="KW-0472">Membrane</keyword>
<organism evidence="3 4">
    <name type="scientific">Mycena maculata</name>
    <dbReference type="NCBI Taxonomy" id="230809"/>
    <lineage>
        <taxon>Eukaryota</taxon>
        <taxon>Fungi</taxon>
        <taxon>Dikarya</taxon>
        <taxon>Basidiomycota</taxon>
        <taxon>Agaricomycotina</taxon>
        <taxon>Agaricomycetes</taxon>
        <taxon>Agaricomycetidae</taxon>
        <taxon>Agaricales</taxon>
        <taxon>Marasmiineae</taxon>
        <taxon>Mycenaceae</taxon>
        <taxon>Mycena</taxon>
    </lineage>
</organism>
<dbReference type="EMBL" id="JARJLG010000167">
    <property type="protein sequence ID" value="KAJ7733582.1"/>
    <property type="molecule type" value="Genomic_DNA"/>
</dbReference>
<evidence type="ECO:0000313" key="4">
    <source>
        <dbReference type="Proteomes" id="UP001215280"/>
    </source>
</evidence>
<proteinExistence type="predicted"/>
<feature type="chain" id="PRO_5042261269" evidence="2">
    <location>
        <begin position="24"/>
        <end position="269"/>
    </location>
</feature>
<keyword evidence="1" id="KW-0812">Transmembrane</keyword>
<dbReference type="Proteomes" id="UP001215280">
    <property type="component" value="Unassembled WGS sequence"/>
</dbReference>
<name>A0AAD7I2F6_9AGAR</name>
<evidence type="ECO:0000313" key="3">
    <source>
        <dbReference type="EMBL" id="KAJ7733582.1"/>
    </source>
</evidence>
<keyword evidence="4" id="KW-1185">Reference proteome</keyword>
<evidence type="ECO:0000256" key="1">
    <source>
        <dbReference type="SAM" id="Phobius"/>
    </source>
</evidence>
<accession>A0AAD7I2F6</accession>
<sequence>MRFCSTSLAVLAALLLLPPKAAANTEITNFAASERADDALLRVRADAFGWPTMRPRETADWTLVPAPLGTLPQDICSPPSARHLNLTSSDAVAPCPHELWLTLDLDEAAHTRYTKFTLRLSWVASYPTDFYMDILDPAVAASLLALTPGQVETDAPHPEPEPQTRRKYARIRARDAGVRTPPSAFPFSFFPWFPFASVPSNLTAPEDAQVPFVLTLEPLLLSVLPASLLPFLLLAAVVLGAAGAALPWVQAFIGGLVDEARKEMKEKGE</sequence>